<evidence type="ECO:0000313" key="3">
    <source>
        <dbReference type="Proteomes" id="UP000692896"/>
    </source>
</evidence>
<dbReference type="EMBL" id="JAGGOB010000009">
    <property type="protein sequence ID" value="MBT2328011.1"/>
    <property type="molecule type" value="Genomic_DNA"/>
</dbReference>
<dbReference type="Pfam" id="PF22016">
    <property type="entry name" value="DUF6933"/>
    <property type="match status" value="1"/>
</dbReference>
<gene>
    <name evidence="2" type="ORF">J7E47_04715</name>
</gene>
<dbReference type="Proteomes" id="UP000692896">
    <property type="component" value="Unassembled WGS sequence"/>
</dbReference>
<name>A0A944DVX6_PSEFL</name>
<dbReference type="RefSeq" id="WP_214915300.1">
    <property type="nucleotide sequence ID" value="NZ_JAGGNX010000011.1"/>
</dbReference>
<reference evidence="2" key="1">
    <citation type="submission" date="2021-03" db="EMBL/GenBank/DDBJ databases">
        <title>Genomic analysis provides insights into the functional capacity of soil bacteria communities inhabiting an altitudinal gradient in the Atacama Desert.</title>
        <authorList>
            <person name="Gonzalez M."/>
            <person name="Maldonado J."/>
            <person name="Maza F."/>
            <person name="Hodar C."/>
            <person name="Cortes M."/>
            <person name="Palma R."/>
            <person name="Andreani C."/>
            <person name="Gaete A."/>
            <person name="Vasquez-Dean J."/>
            <person name="Acuna V."/>
            <person name="Aguado M."/>
            <person name="Mandakovic D."/>
            <person name="Latorre M."/>
            <person name="Orellana A."/>
            <person name="Gutierrez R."/>
            <person name="Montecino M."/>
            <person name="Allende M."/>
            <person name="Maass A."/>
            <person name="Cambiazo V."/>
        </authorList>
    </citation>
    <scope>NUCLEOTIDE SEQUENCE</scope>
    <source>
        <strain evidence="2">ISL-25</strain>
    </source>
</reference>
<evidence type="ECO:0000259" key="1">
    <source>
        <dbReference type="Pfam" id="PF22016"/>
    </source>
</evidence>
<comment type="caution">
    <text evidence="2">The sequence shown here is derived from an EMBL/GenBank/DDBJ whole genome shotgun (WGS) entry which is preliminary data.</text>
</comment>
<feature type="domain" description="DUF6933" evidence="1">
    <location>
        <begin position="4"/>
        <end position="184"/>
    </location>
</feature>
<protein>
    <recommendedName>
        <fullName evidence="1">DUF6933 domain-containing protein</fullName>
    </recommendedName>
</protein>
<dbReference type="InterPro" id="IPR053864">
    <property type="entry name" value="DUF6933"/>
</dbReference>
<organism evidence="2 3">
    <name type="scientific">Pseudomonas fluorescens</name>
    <dbReference type="NCBI Taxonomy" id="294"/>
    <lineage>
        <taxon>Bacteria</taxon>
        <taxon>Pseudomonadati</taxon>
        <taxon>Pseudomonadota</taxon>
        <taxon>Gammaproteobacteria</taxon>
        <taxon>Pseudomonadales</taxon>
        <taxon>Pseudomonadaceae</taxon>
        <taxon>Pseudomonas</taxon>
    </lineage>
</organism>
<evidence type="ECO:0000313" key="2">
    <source>
        <dbReference type="EMBL" id="MBT2328011.1"/>
    </source>
</evidence>
<sequence length="219" mass="25383">MLIFNCTEAASKFFSRVHKGKKITPVEAPPENNPTDDLPSEQWLVHAVTLQRKHVLFVLHFETRYCMVFSAADKADLQGFIHKFMRRWIDGVMQHAARTGVLEQIDFTSTFERLQAGESQYHFYRRGDRSVQGHLNEIVWMFTEQTMEMGLPADEIAANQCDRWLNGMLKGLKGQKDYIVPNEEMLMHWFKHYCGVSDTDVASARGRYKALMRESAAFE</sequence>
<dbReference type="AlphaFoldDB" id="A0A944DVX6"/>
<accession>A0A944DVX6</accession>
<proteinExistence type="predicted"/>